<dbReference type="Proteomes" id="UP000076874">
    <property type="component" value="Unassembled WGS sequence"/>
</dbReference>
<keyword evidence="2" id="KW-1185">Reference proteome</keyword>
<reference evidence="1 2" key="1">
    <citation type="journal article" date="2016" name="Genome Biol. Evol.">
        <title>Divergent and convergent evolution of fungal pathogenicity.</title>
        <authorList>
            <person name="Shang Y."/>
            <person name="Xiao G."/>
            <person name="Zheng P."/>
            <person name="Cen K."/>
            <person name="Zhan S."/>
            <person name="Wang C."/>
        </authorList>
    </citation>
    <scope>NUCLEOTIDE SEQUENCE [LARGE SCALE GENOMIC DNA]</scope>
    <source>
        <strain evidence="1 2">RCEF 264</strain>
    </source>
</reference>
<comment type="caution">
    <text evidence="1">The sequence shown here is derived from an EMBL/GenBank/DDBJ whole genome shotgun (WGS) entry which is preliminary data.</text>
</comment>
<name>A0A167XZH3_9HYPO</name>
<dbReference type="AlphaFoldDB" id="A0A167XZH3"/>
<dbReference type="STRING" id="1081102.A0A167XZH3"/>
<protein>
    <submittedName>
        <fullName evidence="1">Ubiquitin fusion degradation protein</fullName>
    </submittedName>
</protein>
<evidence type="ECO:0000313" key="1">
    <source>
        <dbReference type="EMBL" id="OAA65624.1"/>
    </source>
</evidence>
<gene>
    <name evidence="1" type="ORF">SPI_02411</name>
</gene>
<accession>A0A167XZH3</accession>
<organism evidence="1 2">
    <name type="scientific">Niveomyces insectorum RCEF 264</name>
    <dbReference type="NCBI Taxonomy" id="1081102"/>
    <lineage>
        <taxon>Eukaryota</taxon>
        <taxon>Fungi</taxon>
        <taxon>Dikarya</taxon>
        <taxon>Ascomycota</taxon>
        <taxon>Pezizomycotina</taxon>
        <taxon>Sordariomycetes</taxon>
        <taxon>Hypocreomycetidae</taxon>
        <taxon>Hypocreales</taxon>
        <taxon>Cordycipitaceae</taxon>
        <taxon>Niveomyces</taxon>
    </lineage>
</organism>
<proteinExistence type="predicted"/>
<sequence length="520" mass="57158">MAALSADKSHGDDNHYPVFEALPGTLLHLLTNSLVLHHITPYLTVRAFLNLAATSRVYRSLLYGTPSVFRYLDLSKPKSAQLGAAPIDRGGETWRNVQLDENLTEDEFYSGPLRATFNALRRFGWLASVHTLILDNVAVTAELVYEIIRDPSYNVRILSLRQATHLNETQLQSALRTVCRPGRPAGTPRLQGLYVFGDANDRLDDKSTFSGTGDTVRSDRDNDVRHVAAGGTDLWYGDGRMVLSSIPSSNWAATLADCRGVLAFDAVLCRGPRHINSPLYGKMAAMSAGGLPYAVAQFSLGGCAMCDSAPEGWTVWSAIDDDRNGTRKHDSLRGDPADSAVSRFPLLWPPPRFASSARAAMCPEGASLFPRAKSGHRHEIEDIRREEDDSANASPRFIPRCMACLHDRMCLSCHRWWCEACLPNPADEAAVATATTAAFSSAAAMAHLVNSHQALITNSCRECGPSCPDCNAKTQRRCKRCRQGYCLLHNLGSSPTHCDWCCAPSYRYVQQPRVSLKSHY</sequence>
<evidence type="ECO:0000313" key="2">
    <source>
        <dbReference type="Proteomes" id="UP000076874"/>
    </source>
</evidence>
<dbReference type="EMBL" id="AZHD01000003">
    <property type="protein sequence ID" value="OAA65624.1"/>
    <property type="molecule type" value="Genomic_DNA"/>
</dbReference>
<dbReference type="OrthoDB" id="5345494at2759"/>